<name>A0A0N5ARW4_9BILA</name>
<feature type="compositionally biased region" description="Polar residues" evidence="1">
    <location>
        <begin position="81"/>
        <end position="106"/>
    </location>
</feature>
<feature type="region of interest" description="Disordered" evidence="1">
    <location>
        <begin position="529"/>
        <end position="561"/>
    </location>
</feature>
<feature type="compositionally biased region" description="Polar residues" evidence="1">
    <location>
        <begin position="238"/>
        <end position="257"/>
    </location>
</feature>
<feature type="compositionally biased region" description="Basic and acidic residues" evidence="1">
    <location>
        <begin position="210"/>
        <end position="224"/>
    </location>
</feature>
<evidence type="ECO:0000313" key="3">
    <source>
        <dbReference type="WBParaSite" id="SMUV_0000750801-mRNA-1"/>
    </source>
</evidence>
<proteinExistence type="predicted"/>
<keyword evidence="2" id="KW-1185">Reference proteome</keyword>
<sequence length="1052" mass="119730">MHHSSRSSTLSPLQKHLSVESLKGAYLAQIQKDENRYRLHRTTPTFSHLNNVPYGGFSLPNIAEGTNESSESGSSISTAERNNVLQKPIQANSTSTSRLNFISSPYQKDDPKNQTDQKLLKAQSQEPLYFTGHDYGEPSTLRTGPKTQLLYPPGSLEHIASEKVPAERVKERVVYENKPIAPSLVAVNISEPDRNPNFRRQSTANGRSSEPPRRSRKDELDDYKNSLSPSFVSSGFSRQQPKSILKQSVSSQRNYSRSDYAEESSSRQSVWQQDQYFEPEMSNASLPYARDENFQSPDKDGYQQYSSRPNSVSVEMQSEEGRFRIMQENLRRHRQRSVTPQHRYPQTSFNGPFFRLEEVAPYRSQSTAPVLSRHESSEEERYQQERVPSRANDSSSKQNQPGDENRMQRMKMMSMSETEITRNNTYNDNQQEEEKIGSVVIWPPSSEKTKPREVSSVARNITDPDRIDEYRKQKQMELDAIRRREEEMYRYRKKQLHAIQLQQQRLYYQQNAGMVNGPVEMIDTLQINPEQTTKPNPAPTDQSLSTEITISSQPQQNRSRLGEPQMRVFETRPISALSESTDPLDFTFSPVSATWKRTYVVEPSEPAAKNEILTSNELLEKDRFDVDLLKRRAAFIEKPEPEPEIMRTGKRWQPPPEQPYIWPTVRRPISVEPGHEPTVDFAPGSLNRVPKAVDDSEYKWEPIVYETEYKKERKNFTPTNSPPLSPRRGMGTGPLDDVAKRQTKYLIQPSPDGSHRPKPAFGGPRATPSGGFLPHAPNGVKIVRKLHAPGTLSPSSQGQETEDVEILHQNNFHCLDLGPLQVEPRSRSVMSPQKQEQIADWEKIYDLPPHSSTITGKDVPRNIDVKRRLALFESAANDYKGGQRQTLRRPVSADSYPAQMQNSQQQRQPQEFRKGQQQVNAVLGQQAYVASKNSGSLLRRMNATPESKTIVSVPAHGKNNRQSQQPQPQQQHLLSIKPDAASYYSPQMSQVQDQQPLSATAQRRLMRMAQLTMPSPPPPSYERARPYVPAPLPPGYKVSETAANKPYSPAHP</sequence>
<feature type="compositionally biased region" description="Polar residues" evidence="1">
    <location>
        <begin position="529"/>
        <end position="559"/>
    </location>
</feature>
<feature type="compositionally biased region" description="Polar residues" evidence="1">
    <location>
        <begin position="266"/>
        <end position="275"/>
    </location>
</feature>
<feature type="region of interest" description="Disordered" evidence="1">
    <location>
        <begin position="60"/>
        <end position="146"/>
    </location>
</feature>
<feature type="compositionally biased region" description="Basic and acidic residues" evidence="1">
    <location>
        <begin position="372"/>
        <end position="388"/>
    </location>
</feature>
<dbReference type="WBParaSite" id="SMUV_0000750801-mRNA-1">
    <property type="protein sequence ID" value="SMUV_0000750801-mRNA-1"/>
    <property type="gene ID" value="SMUV_0000750801"/>
</dbReference>
<feature type="region of interest" description="Disordered" evidence="1">
    <location>
        <begin position="365"/>
        <end position="406"/>
    </location>
</feature>
<feature type="region of interest" description="Disordered" evidence="1">
    <location>
        <begin position="714"/>
        <end position="734"/>
    </location>
</feature>
<feature type="compositionally biased region" description="Polar residues" evidence="1">
    <location>
        <begin position="391"/>
        <end position="402"/>
    </location>
</feature>
<feature type="region of interest" description="Disordered" evidence="1">
    <location>
        <begin position="879"/>
        <end position="917"/>
    </location>
</feature>
<feature type="region of interest" description="Disordered" evidence="1">
    <location>
        <begin position="186"/>
        <end position="312"/>
    </location>
</feature>
<organism evidence="2 3">
    <name type="scientific">Syphacia muris</name>
    <dbReference type="NCBI Taxonomy" id="451379"/>
    <lineage>
        <taxon>Eukaryota</taxon>
        <taxon>Metazoa</taxon>
        <taxon>Ecdysozoa</taxon>
        <taxon>Nematoda</taxon>
        <taxon>Chromadorea</taxon>
        <taxon>Rhabditida</taxon>
        <taxon>Spirurina</taxon>
        <taxon>Oxyuridomorpha</taxon>
        <taxon>Oxyuroidea</taxon>
        <taxon>Oxyuridae</taxon>
        <taxon>Syphacia</taxon>
    </lineage>
</organism>
<feature type="compositionally biased region" description="Polar residues" evidence="1">
    <location>
        <begin position="198"/>
        <end position="208"/>
    </location>
</feature>
<evidence type="ECO:0000313" key="2">
    <source>
        <dbReference type="Proteomes" id="UP000046393"/>
    </source>
</evidence>
<protein>
    <submittedName>
        <fullName evidence="3">ZM domain-containing protein</fullName>
    </submittedName>
</protein>
<feature type="compositionally biased region" description="Low complexity" evidence="1">
    <location>
        <begin position="226"/>
        <end position="237"/>
    </location>
</feature>
<feature type="compositionally biased region" description="Low complexity" evidence="1">
    <location>
        <begin position="63"/>
        <end position="80"/>
    </location>
</feature>
<reference evidence="3" key="1">
    <citation type="submission" date="2016-04" db="UniProtKB">
        <authorList>
            <consortium name="WormBaseParasite"/>
        </authorList>
    </citation>
    <scope>IDENTIFICATION</scope>
</reference>
<feature type="region of interest" description="Disordered" evidence="1">
    <location>
        <begin position="1011"/>
        <end position="1052"/>
    </location>
</feature>
<dbReference type="Proteomes" id="UP000046393">
    <property type="component" value="Unplaced"/>
</dbReference>
<feature type="compositionally biased region" description="Low complexity" evidence="1">
    <location>
        <begin position="899"/>
        <end position="909"/>
    </location>
</feature>
<evidence type="ECO:0000256" key="1">
    <source>
        <dbReference type="SAM" id="MobiDB-lite"/>
    </source>
</evidence>
<feature type="compositionally biased region" description="Basic and acidic residues" evidence="1">
    <location>
        <begin position="107"/>
        <end position="119"/>
    </location>
</feature>
<feature type="compositionally biased region" description="Basic and acidic residues" evidence="1">
    <location>
        <begin position="289"/>
        <end position="301"/>
    </location>
</feature>
<dbReference type="AlphaFoldDB" id="A0A0N5ARW4"/>
<feature type="compositionally biased region" description="Polar residues" evidence="1">
    <location>
        <begin position="303"/>
        <end position="312"/>
    </location>
</feature>
<accession>A0A0N5ARW4</accession>